<evidence type="ECO:0000313" key="3">
    <source>
        <dbReference type="Proteomes" id="UP000594260"/>
    </source>
</evidence>
<dbReference type="InterPro" id="IPR010920">
    <property type="entry name" value="LSM_dom_sf"/>
</dbReference>
<dbReference type="OMA" id="VHIPDHM"/>
<sequence length="137" mass="15830">MSLRSGRDKATAVKTLLCLVQALEGRATTVELQNEITVQGTICDVDGRMNVQMVDATITLINGFQRTFPYFYIRGRNVRYVHIPCDINIMATIEERVKSAQRIVPLNQQRNELQILITRRKREQLQRQAANRSRRQT</sequence>
<dbReference type="InterPro" id="IPR052840">
    <property type="entry name" value="U7_snRNA_Sm-like"/>
</dbReference>
<dbReference type="PANTHER" id="PTHR21196:SF1">
    <property type="entry name" value="U7 SNRNA-ASSOCIATED SM-LIKE PROTEIN LSM10"/>
    <property type="match status" value="1"/>
</dbReference>
<dbReference type="AlphaFoldDB" id="A0A7M7JPK3"/>
<name>A0A7M7JPK3_VARDE</name>
<dbReference type="KEGG" id="vde:111247222"/>
<dbReference type="GeneID" id="111247222"/>
<dbReference type="GO" id="GO:0006398">
    <property type="term" value="P:mRNA 3'-end processing by stem-loop binding and cleavage"/>
    <property type="evidence" value="ECO:0007669"/>
    <property type="project" value="TreeGrafter"/>
</dbReference>
<reference evidence="2" key="1">
    <citation type="submission" date="2021-01" db="UniProtKB">
        <authorList>
            <consortium name="EnsemblMetazoa"/>
        </authorList>
    </citation>
    <scope>IDENTIFICATION</scope>
</reference>
<evidence type="ECO:0000313" key="2">
    <source>
        <dbReference type="EnsemblMetazoa" id="XP_022653631"/>
    </source>
</evidence>
<dbReference type="SUPFAM" id="SSF50182">
    <property type="entry name" value="Sm-like ribonucleoproteins"/>
    <property type="match status" value="1"/>
</dbReference>
<dbReference type="FunCoup" id="A0A7M7JPK3">
    <property type="interactions" value="11"/>
</dbReference>
<organism evidence="2 3">
    <name type="scientific">Varroa destructor</name>
    <name type="common">Honeybee mite</name>
    <dbReference type="NCBI Taxonomy" id="109461"/>
    <lineage>
        <taxon>Eukaryota</taxon>
        <taxon>Metazoa</taxon>
        <taxon>Ecdysozoa</taxon>
        <taxon>Arthropoda</taxon>
        <taxon>Chelicerata</taxon>
        <taxon>Arachnida</taxon>
        <taxon>Acari</taxon>
        <taxon>Parasitiformes</taxon>
        <taxon>Mesostigmata</taxon>
        <taxon>Gamasina</taxon>
        <taxon>Dermanyssoidea</taxon>
        <taxon>Varroidae</taxon>
        <taxon>Varroa</taxon>
    </lineage>
</organism>
<dbReference type="Proteomes" id="UP000594260">
    <property type="component" value="Unplaced"/>
</dbReference>
<accession>A0A7M7JPK3</accession>
<dbReference type="GO" id="GO:0016604">
    <property type="term" value="C:nuclear body"/>
    <property type="evidence" value="ECO:0007669"/>
    <property type="project" value="TreeGrafter"/>
</dbReference>
<dbReference type="RefSeq" id="XP_022653631.1">
    <property type="nucleotide sequence ID" value="XM_022797896.1"/>
</dbReference>
<dbReference type="CDD" id="cd01733">
    <property type="entry name" value="LSm10"/>
    <property type="match status" value="1"/>
</dbReference>
<dbReference type="GO" id="GO:0071208">
    <property type="term" value="F:histone pre-mRNA DCP binding"/>
    <property type="evidence" value="ECO:0007669"/>
    <property type="project" value="TreeGrafter"/>
</dbReference>
<protein>
    <recommendedName>
        <fullName evidence="1">Sm domain-containing protein</fullName>
    </recommendedName>
</protein>
<dbReference type="Gene3D" id="2.30.30.100">
    <property type="match status" value="1"/>
</dbReference>
<dbReference type="GO" id="GO:0071209">
    <property type="term" value="F:U7 snRNA binding"/>
    <property type="evidence" value="ECO:0007669"/>
    <property type="project" value="TreeGrafter"/>
</dbReference>
<feature type="domain" description="Sm" evidence="1">
    <location>
        <begin position="18"/>
        <end position="83"/>
    </location>
</feature>
<dbReference type="GO" id="GO:0071254">
    <property type="term" value="C:cytoplasmic U snRNP body"/>
    <property type="evidence" value="ECO:0007669"/>
    <property type="project" value="TreeGrafter"/>
</dbReference>
<dbReference type="Pfam" id="PF01423">
    <property type="entry name" value="LSM"/>
    <property type="match status" value="1"/>
</dbReference>
<dbReference type="PANTHER" id="PTHR21196">
    <property type="entry name" value="U7 SNRNA-ASSOCIATED SM-LIKE PROTEIN LSM10"/>
    <property type="match status" value="1"/>
</dbReference>
<keyword evidence="3" id="KW-1185">Reference proteome</keyword>
<dbReference type="SMART" id="SM00651">
    <property type="entry name" value="Sm"/>
    <property type="match status" value="1"/>
</dbReference>
<evidence type="ECO:0000259" key="1">
    <source>
        <dbReference type="SMART" id="SM00651"/>
    </source>
</evidence>
<dbReference type="EnsemblMetazoa" id="XM_022797896">
    <property type="protein sequence ID" value="XP_022653631"/>
    <property type="gene ID" value="LOC111247222"/>
</dbReference>
<dbReference type="InParanoid" id="A0A7M7JPK3"/>
<proteinExistence type="predicted"/>
<dbReference type="InterPro" id="IPR001163">
    <property type="entry name" value="Sm_dom_euk/arc"/>
</dbReference>
<dbReference type="OrthoDB" id="6509766at2759"/>